<name>A0A820VLU9_9BILA</name>
<dbReference type="EMBL" id="CAJOBO010003736">
    <property type="protein sequence ID" value="CAF4501863.1"/>
    <property type="molecule type" value="Genomic_DNA"/>
</dbReference>
<organism evidence="1 2">
    <name type="scientific">Rotaria socialis</name>
    <dbReference type="NCBI Taxonomy" id="392032"/>
    <lineage>
        <taxon>Eukaryota</taxon>
        <taxon>Metazoa</taxon>
        <taxon>Spiralia</taxon>
        <taxon>Gnathifera</taxon>
        <taxon>Rotifera</taxon>
        <taxon>Eurotatoria</taxon>
        <taxon>Bdelloidea</taxon>
        <taxon>Philodinida</taxon>
        <taxon>Philodinidae</taxon>
        <taxon>Rotaria</taxon>
    </lineage>
</organism>
<proteinExistence type="predicted"/>
<evidence type="ECO:0000313" key="1">
    <source>
        <dbReference type="EMBL" id="CAF4501863.1"/>
    </source>
</evidence>
<comment type="caution">
    <text evidence="1">The sequence shown here is derived from an EMBL/GenBank/DDBJ whole genome shotgun (WGS) entry which is preliminary data.</text>
</comment>
<gene>
    <name evidence="1" type="ORF">HFQ381_LOCUS27831</name>
</gene>
<accession>A0A820VLU9</accession>
<evidence type="ECO:0000313" key="2">
    <source>
        <dbReference type="Proteomes" id="UP000663851"/>
    </source>
</evidence>
<reference evidence="1" key="1">
    <citation type="submission" date="2021-02" db="EMBL/GenBank/DDBJ databases">
        <authorList>
            <person name="Nowell W R."/>
        </authorList>
    </citation>
    <scope>NUCLEOTIDE SEQUENCE</scope>
</reference>
<dbReference type="AlphaFoldDB" id="A0A820VLU9"/>
<feature type="non-terminal residue" evidence="1">
    <location>
        <position position="506"/>
    </location>
</feature>
<dbReference type="Proteomes" id="UP000663851">
    <property type="component" value="Unassembled WGS sequence"/>
</dbReference>
<protein>
    <submittedName>
        <fullName evidence="1">Uncharacterized protein</fullName>
    </submittedName>
</protein>
<sequence length="506" mass="53092">IDSVKNHDETDIDCGGSRCPQCADTQSCLAGSDCVNGVCLSNICQASTCIDNVINQDETDVDCGGSTCPQCIDTKLCSAASDCVSGVCSSNICQAPTCSDGVKNQDETDIDCGGSTCPQCPNDKICSVGSDCISRTCSSNMCQASTCSDGVKNQDETDMDCGGSICPQCVDTKLCNVAPDCVSGVCLSNICRAPTCSDGVINQDETDMDCGGSTCPGCADSKTCNVGPDCVSGVCLSKICQAPTCSDGVKNQDETDIDCGGSKCGKCEKGKGCNVASECFSGECSSNVCQMCSLSSFVNGGFESGNSDGWIVGGGKRKSILSSEIQPKDYFPGGLHYDSSTATQHSSIVSSKEDTVLKSLMPKTTHSGKYAWRIEDLDKGGAVSVISQQITNYFCLNIYFAWLAVLENGNHVAINSSVMIIELKDETVGDTLLTRRYDAGAGSNGVDNRFKQSKAYFYTPAWQIEHLSIDSSRTGHNFTLTVLAADCRPSGHKGYVYIDSFGGVAP</sequence>